<gene>
    <name evidence="3" type="ORF">EVA_06092</name>
</gene>
<proteinExistence type="predicted"/>
<feature type="transmembrane region" description="Helical" evidence="1">
    <location>
        <begin position="342"/>
        <end position="361"/>
    </location>
</feature>
<dbReference type="InterPro" id="IPR011701">
    <property type="entry name" value="MFS"/>
</dbReference>
<feature type="transmembrane region" description="Helical" evidence="1">
    <location>
        <begin position="138"/>
        <end position="156"/>
    </location>
</feature>
<evidence type="ECO:0000256" key="1">
    <source>
        <dbReference type="SAM" id="Phobius"/>
    </source>
</evidence>
<reference evidence="3" key="1">
    <citation type="journal article" date="2012" name="PLoS ONE">
        <title>Gene sets for utilization of primary and secondary nutrition supplies in the distal gut of endangered iberian lynx.</title>
        <authorList>
            <person name="Alcaide M."/>
            <person name="Messina E."/>
            <person name="Richter M."/>
            <person name="Bargiela R."/>
            <person name="Peplies J."/>
            <person name="Huws S.A."/>
            <person name="Newbold C.J."/>
            <person name="Golyshin P.N."/>
            <person name="Simon M.A."/>
            <person name="Lopez G."/>
            <person name="Yakimov M.M."/>
            <person name="Ferrer M."/>
        </authorList>
    </citation>
    <scope>NUCLEOTIDE SEQUENCE</scope>
</reference>
<accession>J9CZT5</accession>
<name>J9CZT5_9ZZZZ</name>
<keyword evidence="1" id="KW-1133">Transmembrane helix</keyword>
<protein>
    <submittedName>
        <fullName evidence="3">Major facilitator superfamily MFS_1</fullName>
    </submittedName>
</protein>
<dbReference type="Pfam" id="PF07690">
    <property type="entry name" value="MFS_1"/>
    <property type="match status" value="1"/>
</dbReference>
<dbReference type="PANTHER" id="PTHR42910:SF1">
    <property type="entry name" value="MAJOR FACILITATOR SUPERFAMILY (MFS) PROFILE DOMAIN-CONTAINING PROTEIN"/>
    <property type="match status" value="1"/>
</dbReference>
<sequence>MKHELKENAGLPVYMLWTFAIVAGISVANLYYNQPLLNLIRHDLQVSEIQTNLIAMITQVGYALGLLFIVPLGDLYHRKRIILINLLLLVVALLSMAVATHIYQVWAASLVTGICSMIPQIFVPIASQFSRPEHKGRNVGIVISGLLTGILASRVISGWIGEAFGWRAMYYAASVFMIVCAFAVWAVLPDIRPTFQGKYRKLMGSLWSLIRDYPALRIYALRSGLAFGSFLAMWSCLSFKMSGAPFFAGSDVVGYLGLCGIAGAMTASFVGQAVKRVGVRRFNYFGGALILLAWTSLSLGGKSYVGIVWGVLLIDIGMQCIQLSNQTSILELSLSATNRMNTIFMTTYFAGGSLGTLLAGLCWDMAGWTGVTLAGIALTLASISLTLGSRY</sequence>
<feature type="transmembrane region" description="Helical" evidence="1">
    <location>
        <begin position="367"/>
        <end position="387"/>
    </location>
</feature>
<evidence type="ECO:0000259" key="2">
    <source>
        <dbReference type="PROSITE" id="PS50850"/>
    </source>
</evidence>
<feature type="transmembrane region" description="Helical" evidence="1">
    <location>
        <begin position="105"/>
        <end position="126"/>
    </location>
</feature>
<dbReference type="GO" id="GO:0022857">
    <property type="term" value="F:transmembrane transporter activity"/>
    <property type="evidence" value="ECO:0007669"/>
    <property type="project" value="InterPro"/>
</dbReference>
<evidence type="ECO:0000313" key="3">
    <source>
        <dbReference type="EMBL" id="EJX05801.1"/>
    </source>
</evidence>
<dbReference type="Gene3D" id="1.20.1250.20">
    <property type="entry name" value="MFS general substrate transporter like domains"/>
    <property type="match status" value="1"/>
</dbReference>
<dbReference type="SUPFAM" id="SSF103473">
    <property type="entry name" value="MFS general substrate transporter"/>
    <property type="match status" value="1"/>
</dbReference>
<dbReference type="CDD" id="cd17324">
    <property type="entry name" value="MFS_NepI_like"/>
    <property type="match status" value="1"/>
</dbReference>
<dbReference type="EMBL" id="AMCI01001357">
    <property type="protein sequence ID" value="EJX05801.1"/>
    <property type="molecule type" value="Genomic_DNA"/>
</dbReference>
<keyword evidence="1" id="KW-0812">Transmembrane</keyword>
<feature type="transmembrane region" description="Helical" evidence="1">
    <location>
        <begin position="168"/>
        <end position="188"/>
    </location>
</feature>
<dbReference type="AlphaFoldDB" id="J9CZT5"/>
<feature type="transmembrane region" description="Helical" evidence="1">
    <location>
        <begin position="52"/>
        <end position="70"/>
    </location>
</feature>
<organism evidence="3">
    <name type="scientific">gut metagenome</name>
    <dbReference type="NCBI Taxonomy" id="749906"/>
    <lineage>
        <taxon>unclassified sequences</taxon>
        <taxon>metagenomes</taxon>
        <taxon>organismal metagenomes</taxon>
    </lineage>
</organism>
<feature type="domain" description="Major facilitator superfamily (MFS) profile" evidence="2">
    <location>
        <begin position="12"/>
        <end position="391"/>
    </location>
</feature>
<dbReference type="PROSITE" id="PS50850">
    <property type="entry name" value="MFS"/>
    <property type="match status" value="1"/>
</dbReference>
<dbReference type="PANTHER" id="PTHR42910">
    <property type="entry name" value="TRANSPORTER SCO4007-RELATED"/>
    <property type="match status" value="1"/>
</dbReference>
<dbReference type="InterPro" id="IPR020846">
    <property type="entry name" value="MFS_dom"/>
</dbReference>
<feature type="transmembrane region" description="Helical" evidence="1">
    <location>
        <begin position="219"/>
        <end position="240"/>
    </location>
</feature>
<feature type="transmembrane region" description="Helical" evidence="1">
    <location>
        <begin position="82"/>
        <end position="99"/>
    </location>
</feature>
<feature type="transmembrane region" description="Helical" evidence="1">
    <location>
        <begin position="12"/>
        <end position="32"/>
    </location>
</feature>
<dbReference type="InterPro" id="IPR036259">
    <property type="entry name" value="MFS_trans_sf"/>
</dbReference>
<keyword evidence="1" id="KW-0472">Membrane</keyword>
<comment type="caution">
    <text evidence="3">The sequence shown here is derived from an EMBL/GenBank/DDBJ whole genome shotgun (WGS) entry which is preliminary data.</text>
</comment>
<feature type="transmembrane region" description="Helical" evidence="1">
    <location>
        <begin position="252"/>
        <end position="270"/>
    </location>
</feature>